<dbReference type="EMBL" id="BAAAQN010000015">
    <property type="protein sequence ID" value="GAA2028995.1"/>
    <property type="molecule type" value="Genomic_DNA"/>
</dbReference>
<keyword evidence="2" id="KW-1185">Reference proteome</keyword>
<dbReference type="Proteomes" id="UP001500751">
    <property type="component" value="Unassembled WGS sequence"/>
</dbReference>
<gene>
    <name evidence="1" type="ORF">GCM10009839_30430</name>
</gene>
<name>A0ABP5FL07_9ACTN</name>
<organism evidence="1 2">
    <name type="scientific">Catenulispora yoronensis</name>
    <dbReference type="NCBI Taxonomy" id="450799"/>
    <lineage>
        <taxon>Bacteria</taxon>
        <taxon>Bacillati</taxon>
        <taxon>Actinomycetota</taxon>
        <taxon>Actinomycetes</taxon>
        <taxon>Catenulisporales</taxon>
        <taxon>Catenulisporaceae</taxon>
        <taxon>Catenulispora</taxon>
    </lineage>
</organism>
<evidence type="ECO:0000313" key="1">
    <source>
        <dbReference type="EMBL" id="GAA2028995.1"/>
    </source>
</evidence>
<comment type="caution">
    <text evidence="1">The sequence shown here is derived from an EMBL/GenBank/DDBJ whole genome shotgun (WGS) entry which is preliminary data.</text>
</comment>
<evidence type="ECO:0000313" key="2">
    <source>
        <dbReference type="Proteomes" id="UP001500751"/>
    </source>
</evidence>
<accession>A0ABP5FL07</accession>
<dbReference type="RefSeq" id="WP_344666242.1">
    <property type="nucleotide sequence ID" value="NZ_BAAAQN010000015.1"/>
</dbReference>
<proteinExistence type="predicted"/>
<protein>
    <submittedName>
        <fullName evidence="1">Uncharacterized protein</fullName>
    </submittedName>
</protein>
<reference evidence="2" key="1">
    <citation type="journal article" date="2019" name="Int. J. Syst. Evol. Microbiol.">
        <title>The Global Catalogue of Microorganisms (GCM) 10K type strain sequencing project: providing services to taxonomists for standard genome sequencing and annotation.</title>
        <authorList>
            <consortium name="The Broad Institute Genomics Platform"/>
            <consortium name="The Broad Institute Genome Sequencing Center for Infectious Disease"/>
            <person name="Wu L."/>
            <person name="Ma J."/>
        </authorList>
    </citation>
    <scope>NUCLEOTIDE SEQUENCE [LARGE SCALE GENOMIC DNA]</scope>
    <source>
        <strain evidence="2">JCM 16014</strain>
    </source>
</reference>
<sequence>MIETFNHAVRRPGMFYGDRALGVYLEMLAYLDGDDEEAFRRGWLRLSRELSDVEYFSLIDRIPKWQVGVHLASEVLLTHGPRHRW</sequence>